<comment type="similarity">
    <text evidence="1">Belongs to the P-Pant transferase superfamily. Gsp/Sfp/HetI/AcpT family.</text>
</comment>
<dbReference type="InterPro" id="IPR008278">
    <property type="entry name" value="4-PPantetheinyl_Trfase_dom"/>
</dbReference>
<dbReference type="PANTHER" id="PTHR12215:SF10">
    <property type="entry name" value="L-AMINOADIPATE-SEMIALDEHYDE DEHYDROGENASE-PHOSPHOPANTETHEINYL TRANSFERASE"/>
    <property type="match status" value="1"/>
</dbReference>
<dbReference type="SUPFAM" id="SSF56214">
    <property type="entry name" value="4'-phosphopantetheinyl transferase"/>
    <property type="match status" value="2"/>
</dbReference>
<dbReference type="GO" id="GO:0005829">
    <property type="term" value="C:cytosol"/>
    <property type="evidence" value="ECO:0007669"/>
    <property type="project" value="TreeGrafter"/>
</dbReference>
<comment type="caution">
    <text evidence="4">The sequence shown here is derived from an EMBL/GenBank/DDBJ whole genome shotgun (WGS) entry which is preliminary data.</text>
</comment>
<dbReference type="STRING" id="52694.ACWI_17020"/>
<evidence type="ECO:0000256" key="2">
    <source>
        <dbReference type="ARBA" id="ARBA00022679"/>
    </source>
</evidence>
<proteinExistence type="inferred from homology"/>
<dbReference type="EMBL" id="LKEU01000027">
    <property type="protein sequence ID" value="OFV71116.1"/>
    <property type="molecule type" value="Genomic_DNA"/>
</dbReference>
<evidence type="ECO:0000313" key="5">
    <source>
        <dbReference type="Proteomes" id="UP000176244"/>
    </source>
</evidence>
<feature type="domain" description="4'-phosphopantetheinyl transferase" evidence="3">
    <location>
        <begin position="107"/>
        <end position="197"/>
    </location>
</feature>
<keyword evidence="2 4" id="KW-0808">Transferase</keyword>
<dbReference type="EC" id="2.7.8.-" evidence="4"/>
<evidence type="ECO:0000313" key="4">
    <source>
        <dbReference type="EMBL" id="OFV71116.1"/>
    </source>
</evidence>
<accession>A0A1F2PK76</accession>
<dbReference type="Proteomes" id="UP000176244">
    <property type="component" value="Unassembled WGS sequence"/>
</dbReference>
<name>A0A1F2PK76_9FIRM</name>
<dbReference type="GO" id="GO:0000287">
    <property type="term" value="F:magnesium ion binding"/>
    <property type="evidence" value="ECO:0007669"/>
    <property type="project" value="InterPro"/>
</dbReference>
<dbReference type="InterPro" id="IPR050559">
    <property type="entry name" value="P-Pant_transferase_sf"/>
</dbReference>
<organism evidence="4 5">
    <name type="scientific">Acetobacterium wieringae</name>
    <dbReference type="NCBI Taxonomy" id="52694"/>
    <lineage>
        <taxon>Bacteria</taxon>
        <taxon>Bacillati</taxon>
        <taxon>Bacillota</taxon>
        <taxon>Clostridia</taxon>
        <taxon>Eubacteriales</taxon>
        <taxon>Eubacteriaceae</taxon>
        <taxon>Acetobacterium</taxon>
    </lineage>
</organism>
<evidence type="ECO:0000259" key="3">
    <source>
        <dbReference type="Pfam" id="PF01648"/>
    </source>
</evidence>
<reference evidence="4 5" key="1">
    <citation type="submission" date="2015-09" db="EMBL/GenBank/DDBJ databases">
        <title>Genome sequence of Acetobacterium wieringae DSM 1911.</title>
        <authorList>
            <person name="Poehlein A."/>
            <person name="Bengelsdorf F.R."/>
            <person name="Schiel-Bengelsdorf B."/>
            <person name="Duerre P."/>
            <person name="Daniel R."/>
        </authorList>
    </citation>
    <scope>NUCLEOTIDE SEQUENCE [LARGE SCALE GENOMIC DNA]</scope>
    <source>
        <strain evidence="4 5">DSM 1911</strain>
    </source>
</reference>
<evidence type="ECO:0000256" key="1">
    <source>
        <dbReference type="ARBA" id="ARBA00010990"/>
    </source>
</evidence>
<sequence length="228" mass="25317">MENQKNRIFIADVRSLSKPHRLAAALRAVSTERQKKARRLKTPAAKALSVGAEILLQKAVAQSYGIDGPLMLSAGAAGKPWLVDYPEICFNLSHSCDYVVCGLGSRPVGVDIQKMAQPKLRLAKRFFAPSEVDWLLTLPQEKQQQGFYDLWALKEAYMKYTGKGFALPLHTFAIDCHRETAITAATASISEGDRISVVIKNYPELEGYVIWAVTDTGAFQECLEWITL</sequence>
<dbReference type="OrthoDB" id="9808281at2"/>
<dbReference type="Pfam" id="PF01648">
    <property type="entry name" value="ACPS"/>
    <property type="match status" value="1"/>
</dbReference>
<protein>
    <submittedName>
        <fullName evidence="4">4'-phosphopantetheinyl transferase sfp</fullName>
        <ecNumber evidence="4">2.7.8.-</ecNumber>
    </submittedName>
</protein>
<dbReference type="RefSeq" id="WP_139142341.1">
    <property type="nucleotide sequence ID" value="NZ_LKEU01000027.1"/>
</dbReference>
<dbReference type="Gene3D" id="3.90.470.20">
    <property type="entry name" value="4'-phosphopantetheinyl transferase domain"/>
    <property type="match status" value="2"/>
</dbReference>
<gene>
    <name evidence="4" type="primary">sfp_1</name>
    <name evidence="4" type="ORF">ACWI_17020</name>
</gene>
<dbReference type="InterPro" id="IPR037143">
    <property type="entry name" value="4-PPantetheinyl_Trfase_dom_sf"/>
</dbReference>
<dbReference type="AlphaFoldDB" id="A0A1F2PK76"/>
<dbReference type="GO" id="GO:0019878">
    <property type="term" value="P:lysine biosynthetic process via aminoadipic acid"/>
    <property type="evidence" value="ECO:0007669"/>
    <property type="project" value="TreeGrafter"/>
</dbReference>
<dbReference type="PANTHER" id="PTHR12215">
    <property type="entry name" value="PHOSPHOPANTETHEINE TRANSFERASE"/>
    <property type="match status" value="1"/>
</dbReference>
<dbReference type="GO" id="GO:0008897">
    <property type="term" value="F:holo-[acyl-carrier-protein] synthase activity"/>
    <property type="evidence" value="ECO:0007669"/>
    <property type="project" value="InterPro"/>
</dbReference>